<protein>
    <submittedName>
        <fullName evidence="2">Ribosome-associated protein IOJAP</fullName>
    </submittedName>
</protein>
<dbReference type="STRING" id="360411.AC812_04055"/>
<dbReference type="GO" id="GO:0017148">
    <property type="term" value="P:negative regulation of translation"/>
    <property type="evidence" value="ECO:0007669"/>
    <property type="project" value="TreeGrafter"/>
</dbReference>
<dbReference type="EMBL" id="LGHJ01000010">
    <property type="protein sequence ID" value="KPL77152.1"/>
    <property type="molecule type" value="Genomic_DNA"/>
</dbReference>
<dbReference type="Pfam" id="PF02410">
    <property type="entry name" value="RsfS"/>
    <property type="match status" value="1"/>
</dbReference>
<dbReference type="Gene3D" id="3.30.460.10">
    <property type="entry name" value="Beta Polymerase, domain 2"/>
    <property type="match status" value="1"/>
</dbReference>
<evidence type="ECO:0000256" key="1">
    <source>
        <dbReference type="ARBA" id="ARBA00010574"/>
    </source>
</evidence>
<dbReference type="GO" id="GO:0043023">
    <property type="term" value="F:ribosomal large subunit binding"/>
    <property type="evidence" value="ECO:0007669"/>
    <property type="project" value="TreeGrafter"/>
</dbReference>
<organism evidence="2 3">
    <name type="scientific">Bellilinea caldifistulae</name>
    <dbReference type="NCBI Taxonomy" id="360411"/>
    <lineage>
        <taxon>Bacteria</taxon>
        <taxon>Bacillati</taxon>
        <taxon>Chloroflexota</taxon>
        <taxon>Anaerolineae</taxon>
        <taxon>Anaerolineales</taxon>
        <taxon>Anaerolineaceae</taxon>
        <taxon>Bellilinea</taxon>
    </lineage>
</organism>
<dbReference type="NCBIfam" id="TIGR00090">
    <property type="entry name" value="rsfS_iojap_ybeB"/>
    <property type="match status" value="1"/>
</dbReference>
<reference evidence="2 3" key="1">
    <citation type="submission" date="2015-07" db="EMBL/GenBank/DDBJ databases">
        <title>Draft genome of Bellilinea caldifistulae DSM 17877.</title>
        <authorList>
            <person name="Hemp J."/>
            <person name="Ward L.M."/>
            <person name="Pace L.A."/>
            <person name="Fischer W.W."/>
        </authorList>
    </citation>
    <scope>NUCLEOTIDE SEQUENCE [LARGE SCALE GENOMIC DNA]</scope>
    <source>
        <strain evidence="2 3">GOMI-1</strain>
    </source>
</reference>
<keyword evidence="3" id="KW-1185">Reference proteome</keyword>
<dbReference type="Proteomes" id="UP000050514">
    <property type="component" value="Unassembled WGS sequence"/>
</dbReference>
<evidence type="ECO:0000313" key="3">
    <source>
        <dbReference type="Proteomes" id="UP000050514"/>
    </source>
</evidence>
<dbReference type="GO" id="GO:0090071">
    <property type="term" value="P:negative regulation of ribosome biogenesis"/>
    <property type="evidence" value="ECO:0007669"/>
    <property type="project" value="TreeGrafter"/>
</dbReference>
<accession>A0A0P6X5L9</accession>
<dbReference type="PATRIC" id="fig|360411.5.peg.3341"/>
<comment type="caution">
    <text evidence="2">The sequence shown here is derived from an EMBL/GenBank/DDBJ whole genome shotgun (WGS) entry which is preliminary data.</text>
</comment>
<dbReference type="SUPFAM" id="SSF81301">
    <property type="entry name" value="Nucleotidyltransferase"/>
    <property type="match status" value="1"/>
</dbReference>
<dbReference type="InterPro" id="IPR043519">
    <property type="entry name" value="NT_sf"/>
</dbReference>
<sequence length="92" mass="10606">MLMDIQDIATFTDYFILCSGSSERMIESLADAVLENAKKEFQMIGKKEGYAQGGWVLVDLGDVIVHLFSPEQRDYYRLEELWSQGKILLRLQ</sequence>
<evidence type="ECO:0000313" key="2">
    <source>
        <dbReference type="EMBL" id="KPL77152.1"/>
    </source>
</evidence>
<name>A0A0P6X5L9_9CHLR</name>
<dbReference type="AlphaFoldDB" id="A0A0P6X5L9"/>
<dbReference type="PANTHER" id="PTHR21043:SF0">
    <property type="entry name" value="MITOCHONDRIAL ASSEMBLY OF RIBOSOMAL LARGE SUBUNIT PROTEIN 1"/>
    <property type="match status" value="1"/>
</dbReference>
<comment type="similarity">
    <text evidence="1">Belongs to the Iojap/RsfS family.</text>
</comment>
<dbReference type="InterPro" id="IPR004394">
    <property type="entry name" value="Iojap/RsfS/C7orf30"/>
</dbReference>
<dbReference type="PANTHER" id="PTHR21043">
    <property type="entry name" value="IOJAP SUPERFAMILY ORTHOLOG"/>
    <property type="match status" value="1"/>
</dbReference>
<gene>
    <name evidence="2" type="ORF">AC812_04055</name>
</gene>
<proteinExistence type="inferred from homology"/>